<comment type="similarity">
    <text evidence="3 6">Belongs to the MoeA family.</text>
</comment>
<dbReference type="RefSeq" id="WP_178364907.1">
    <property type="nucleotide sequence ID" value="NZ_JACADJ010000001.1"/>
</dbReference>
<sequence length="409" mass="43639">MTGFFKVKSLDEVLGMTQRFSPVGIEALHIRDAFSRVLATDLIAGENLPGFRRACMDGYAVSAASTFGASESGPAWLILKGAIGMGDIPDFELAPGEAARICTGGMLPAGADAVVMVEYTEAVDEQSIEVYRSVAPLQHVMDETEDFATGQTVIEKGRLMRPQEIGLAAGLGHTRIRAYQVPRVGIISTGDEVIPVDKIPDPGRVRDINSYSLSALVTQAGGEPVRYGIVKDDPKALKSICKKALAHTDMVLLSGGSSVGTRDYTVEVLSDLVDTEILVHGISVSPGKPTILAKSGHIPVWGLPGQVVSAMVVFQVVVTAFLHRLRGLSRPVAPVKTSARLSRNLASSQGRRDFVRVVLEEDNQGLVARPILGKSGLIRTMVQADGLLEIGEHVEGLEKSSIVDIILLK</sequence>
<keyword evidence="6" id="KW-0500">Molybdenum</keyword>
<name>A0A850SXP7_9BACT</name>
<evidence type="ECO:0000313" key="8">
    <source>
        <dbReference type="EMBL" id="NWH03451.1"/>
    </source>
</evidence>
<keyword evidence="9" id="KW-1185">Reference proteome</keyword>
<dbReference type="SMART" id="SM00852">
    <property type="entry name" value="MoCF_biosynth"/>
    <property type="match status" value="1"/>
</dbReference>
<dbReference type="Proteomes" id="UP000553343">
    <property type="component" value="Unassembled WGS sequence"/>
</dbReference>
<evidence type="ECO:0000256" key="2">
    <source>
        <dbReference type="ARBA" id="ARBA00005046"/>
    </source>
</evidence>
<dbReference type="PANTHER" id="PTHR10192">
    <property type="entry name" value="MOLYBDOPTERIN BIOSYNTHESIS PROTEIN"/>
    <property type="match status" value="1"/>
</dbReference>
<dbReference type="InterPro" id="IPR005110">
    <property type="entry name" value="MoeA_linker/N"/>
</dbReference>
<dbReference type="SUPFAM" id="SSF63882">
    <property type="entry name" value="MoeA N-terminal region -like"/>
    <property type="match status" value="1"/>
</dbReference>
<dbReference type="AlphaFoldDB" id="A0A850SXP7"/>
<keyword evidence="4 6" id="KW-0501">Molybdenum cofactor biosynthesis</keyword>
<dbReference type="GO" id="GO:0061599">
    <property type="term" value="F:molybdopterin molybdotransferase activity"/>
    <property type="evidence" value="ECO:0007669"/>
    <property type="project" value="UniProtKB-UniRule"/>
</dbReference>
<comment type="caution">
    <text evidence="8">The sequence shown here is derived from an EMBL/GenBank/DDBJ whole genome shotgun (WGS) entry which is preliminary data.</text>
</comment>
<dbReference type="SUPFAM" id="SSF63867">
    <property type="entry name" value="MoeA C-terminal domain-like"/>
    <property type="match status" value="1"/>
</dbReference>
<dbReference type="InterPro" id="IPR036135">
    <property type="entry name" value="MoeA_linker/N_sf"/>
</dbReference>
<evidence type="ECO:0000256" key="1">
    <source>
        <dbReference type="ARBA" id="ARBA00002901"/>
    </source>
</evidence>
<keyword evidence="6" id="KW-0460">Magnesium</keyword>
<comment type="catalytic activity">
    <reaction evidence="5">
        <text>adenylyl-molybdopterin + molybdate = Mo-molybdopterin + AMP + H(+)</text>
        <dbReference type="Rhea" id="RHEA:35047"/>
        <dbReference type="ChEBI" id="CHEBI:15378"/>
        <dbReference type="ChEBI" id="CHEBI:36264"/>
        <dbReference type="ChEBI" id="CHEBI:62727"/>
        <dbReference type="ChEBI" id="CHEBI:71302"/>
        <dbReference type="ChEBI" id="CHEBI:456215"/>
        <dbReference type="EC" id="2.10.1.1"/>
    </reaction>
</comment>
<proteinExistence type="inferred from homology"/>
<dbReference type="GO" id="GO:0046872">
    <property type="term" value="F:metal ion binding"/>
    <property type="evidence" value="ECO:0007669"/>
    <property type="project" value="UniProtKB-UniRule"/>
</dbReference>
<dbReference type="Pfam" id="PF03453">
    <property type="entry name" value="MoeA_N"/>
    <property type="match status" value="1"/>
</dbReference>
<comment type="function">
    <text evidence="1 6">Catalyzes the insertion of molybdate into adenylated molybdopterin with the concomitant release of AMP.</text>
</comment>
<dbReference type="Pfam" id="PF03454">
    <property type="entry name" value="MoeA_C"/>
    <property type="match status" value="1"/>
</dbReference>
<dbReference type="Gene3D" id="2.40.340.10">
    <property type="entry name" value="MoeA, C-terminal, domain IV"/>
    <property type="match status" value="1"/>
</dbReference>
<evidence type="ECO:0000259" key="7">
    <source>
        <dbReference type="SMART" id="SM00852"/>
    </source>
</evidence>
<evidence type="ECO:0000256" key="5">
    <source>
        <dbReference type="ARBA" id="ARBA00047317"/>
    </source>
</evidence>
<feature type="domain" description="MoaB/Mog" evidence="7">
    <location>
        <begin position="185"/>
        <end position="324"/>
    </location>
</feature>
<gene>
    <name evidence="8" type="ORF">HXW94_00310</name>
</gene>
<dbReference type="CDD" id="cd00887">
    <property type="entry name" value="MoeA"/>
    <property type="match status" value="1"/>
</dbReference>
<evidence type="ECO:0000313" key="9">
    <source>
        <dbReference type="Proteomes" id="UP000553343"/>
    </source>
</evidence>
<dbReference type="GO" id="GO:0005829">
    <property type="term" value="C:cytosol"/>
    <property type="evidence" value="ECO:0007669"/>
    <property type="project" value="TreeGrafter"/>
</dbReference>
<comment type="cofactor">
    <cofactor evidence="6">
        <name>Mg(2+)</name>
        <dbReference type="ChEBI" id="CHEBI:18420"/>
    </cofactor>
</comment>
<dbReference type="NCBIfam" id="NF045515">
    <property type="entry name" value="Glp_gephyrin"/>
    <property type="match status" value="1"/>
</dbReference>
<dbReference type="SUPFAM" id="SSF53218">
    <property type="entry name" value="Molybdenum cofactor biosynthesis proteins"/>
    <property type="match status" value="1"/>
</dbReference>
<dbReference type="Gene3D" id="3.90.105.10">
    <property type="entry name" value="Molybdopterin biosynthesis moea protein, domain 2"/>
    <property type="match status" value="1"/>
</dbReference>
<comment type="pathway">
    <text evidence="2 6">Cofactor biosynthesis; molybdopterin biosynthesis.</text>
</comment>
<dbReference type="EC" id="2.10.1.1" evidence="6"/>
<dbReference type="InterPro" id="IPR005111">
    <property type="entry name" value="MoeA_C_domain_IV"/>
</dbReference>
<evidence type="ECO:0000256" key="3">
    <source>
        <dbReference type="ARBA" id="ARBA00010763"/>
    </source>
</evidence>
<keyword evidence="6" id="KW-0479">Metal-binding</keyword>
<protein>
    <recommendedName>
        <fullName evidence="6">Molybdopterin molybdenumtransferase</fullName>
        <ecNumber evidence="6">2.10.1.1</ecNumber>
    </recommendedName>
</protein>
<evidence type="ECO:0000256" key="6">
    <source>
        <dbReference type="RuleBase" id="RU365090"/>
    </source>
</evidence>
<dbReference type="InterPro" id="IPR038987">
    <property type="entry name" value="MoeA-like"/>
</dbReference>
<dbReference type="InterPro" id="IPR001453">
    <property type="entry name" value="MoaB/Mog_dom"/>
</dbReference>
<keyword evidence="6 8" id="KW-0808">Transferase</keyword>
<dbReference type="InterPro" id="IPR036688">
    <property type="entry name" value="MoeA_C_domain_IV_sf"/>
</dbReference>
<dbReference type="EMBL" id="JACADJ010000001">
    <property type="protein sequence ID" value="NWH03451.1"/>
    <property type="molecule type" value="Genomic_DNA"/>
</dbReference>
<dbReference type="Gene3D" id="2.170.190.11">
    <property type="entry name" value="Molybdopterin biosynthesis moea protein, domain 3"/>
    <property type="match status" value="1"/>
</dbReference>
<organism evidence="8 9">
    <name type="scientific">Desulfobacter latus</name>
    <dbReference type="NCBI Taxonomy" id="2292"/>
    <lineage>
        <taxon>Bacteria</taxon>
        <taxon>Pseudomonadati</taxon>
        <taxon>Thermodesulfobacteriota</taxon>
        <taxon>Desulfobacteria</taxon>
        <taxon>Desulfobacterales</taxon>
        <taxon>Desulfobacteraceae</taxon>
        <taxon>Desulfobacter</taxon>
    </lineage>
</organism>
<evidence type="ECO:0000256" key="4">
    <source>
        <dbReference type="ARBA" id="ARBA00023150"/>
    </source>
</evidence>
<dbReference type="GO" id="GO:0006777">
    <property type="term" value="P:Mo-molybdopterin cofactor biosynthetic process"/>
    <property type="evidence" value="ECO:0007669"/>
    <property type="project" value="UniProtKB-UniRule"/>
</dbReference>
<dbReference type="Gene3D" id="3.40.980.10">
    <property type="entry name" value="MoaB/Mog-like domain"/>
    <property type="match status" value="1"/>
</dbReference>
<reference evidence="8 9" key="1">
    <citation type="submission" date="2020-06" db="EMBL/GenBank/DDBJ databases">
        <title>High-quality draft genome of sulfate reducer Desulfobacter latus type strain AcrS2 isolated from marine sediment.</title>
        <authorList>
            <person name="Hoppe M."/>
            <person name="Larsen C.K."/>
            <person name="Marshall I.P.G."/>
            <person name="Schramm A."/>
            <person name="Marietou A.G."/>
        </authorList>
    </citation>
    <scope>NUCLEOTIDE SEQUENCE [LARGE SCALE GENOMIC DNA]</scope>
    <source>
        <strain evidence="8 9">AcRS2</strain>
    </source>
</reference>
<dbReference type="Pfam" id="PF00994">
    <property type="entry name" value="MoCF_biosynth"/>
    <property type="match status" value="1"/>
</dbReference>
<dbReference type="InterPro" id="IPR036425">
    <property type="entry name" value="MoaB/Mog-like_dom_sf"/>
</dbReference>
<dbReference type="NCBIfam" id="TIGR00177">
    <property type="entry name" value="molyb_syn"/>
    <property type="match status" value="1"/>
</dbReference>
<accession>A0A850SXP7</accession>
<dbReference type="UniPathway" id="UPA00344"/>
<dbReference type="PANTHER" id="PTHR10192:SF5">
    <property type="entry name" value="GEPHYRIN"/>
    <property type="match status" value="1"/>
</dbReference>